<organism evidence="2">
    <name type="scientific">Brassica campestris</name>
    <name type="common">Field mustard</name>
    <dbReference type="NCBI Taxonomy" id="3711"/>
    <lineage>
        <taxon>Eukaryota</taxon>
        <taxon>Viridiplantae</taxon>
        <taxon>Streptophyta</taxon>
        <taxon>Embryophyta</taxon>
        <taxon>Tracheophyta</taxon>
        <taxon>Spermatophyta</taxon>
        <taxon>Magnoliopsida</taxon>
        <taxon>eudicotyledons</taxon>
        <taxon>Gunneridae</taxon>
        <taxon>Pentapetalae</taxon>
        <taxon>rosids</taxon>
        <taxon>malvids</taxon>
        <taxon>Brassicales</taxon>
        <taxon>Brassicaceae</taxon>
        <taxon>Brassiceae</taxon>
        <taxon>Brassica</taxon>
    </lineage>
</organism>
<protein>
    <submittedName>
        <fullName evidence="1">Uncharacterized protein</fullName>
    </submittedName>
</protein>
<evidence type="ECO:0000313" key="2">
    <source>
        <dbReference type="EMBL" id="VDC77615.1"/>
    </source>
</evidence>
<dbReference type="Gramene" id="A01p44810.2_BraZ1">
    <property type="protein sequence ID" value="A01p44810.2_BraZ1.CDS"/>
    <property type="gene ID" value="A01g44810.2_BraZ1"/>
</dbReference>
<gene>
    <name evidence="2" type="ORF">BRAA01T04117Z</name>
    <name evidence="1" type="ORF">BRAPAZ1V2_A01P44810.2</name>
</gene>
<dbReference type="AlphaFoldDB" id="A0A3P5ZMH0"/>
<name>A0A3P5ZMH0_BRACM</name>
<dbReference type="Proteomes" id="UP000694005">
    <property type="component" value="Chromosome A01"/>
</dbReference>
<evidence type="ECO:0000313" key="1">
    <source>
        <dbReference type="EMBL" id="CAG7890405.1"/>
    </source>
</evidence>
<proteinExistence type="predicted"/>
<dbReference type="EMBL" id="LS974617">
    <property type="protein sequence ID" value="CAG7890405.1"/>
    <property type="molecule type" value="Genomic_DNA"/>
</dbReference>
<sequence>MLSLEGYPRTNSIYQKTVAGCVLYYMKTMTYTSRGQRVSLTILLQVR</sequence>
<accession>A0A3P5ZMH0</accession>
<reference evidence="2" key="1">
    <citation type="submission" date="2018-11" db="EMBL/GenBank/DDBJ databases">
        <authorList>
            <consortium name="Genoscope - CEA"/>
            <person name="William W."/>
        </authorList>
    </citation>
    <scope>NUCLEOTIDE SEQUENCE</scope>
</reference>
<dbReference type="EMBL" id="LR031571">
    <property type="protein sequence ID" value="VDC77615.1"/>
    <property type="molecule type" value="Genomic_DNA"/>
</dbReference>